<keyword evidence="2" id="KW-0732">Signal</keyword>
<feature type="signal peptide" evidence="2">
    <location>
        <begin position="1"/>
        <end position="21"/>
    </location>
</feature>
<dbReference type="EMBL" id="JMSE01001200">
    <property type="protein sequence ID" value="KDN63732.1"/>
    <property type="molecule type" value="Genomic_DNA"/>
</dbReference>
<sequence length="148" mass="16004">MLISKISVYLQLLVASALAGAIDNHNNDNVEWSREVGVREARSGGSEDVSLPVAEKVGQRDHDGFESIPVSTMATLSPDIDRDHRWSAVKPSTISEPPNKPPFSSPEMKVESDDEHVESSLLTDIPTRHGAGSATDVMVVTGNQLESR</sequence>
<dbReference type="AlphaFoldDB" id="A0A066X480"/>
<organism evidence="3 4">
    <name type="scientific">Colletotrichum sublineola</name>
    <name type="common">Sorghum anthracnose fungus</name>
    <dbReference type="NCBI Taxonomy" id="1173701"/>
    <lineage>
        <taxon>Eukaryota</taxon>
        <taxon>Fungi</taxon>
        <taxon>Dikarya</taxon>
        <taxon>Ascomycota</taxon>
        <taxon>Pezizomycotina</taxon>
        <taxon>Sordariomycetes</taxon>
        <taxon>Hypocreomycetidae</taxon>
        <taxon>Glomerellales</taxon>
        <taxon>Glomerellaceae</taxon>
        <taxon>Colletotrichum</taxon>
        <taxon>Colletotrichum graminicola species complex</taxon>
    </lineage>
</organism>
<proteinExistence type="predicted"/>
<accession>A0A066X480</accession>
<dbReference type="Proteomes" id="UP000027238">
    <property type="component" value="Unassembled WGS sequence"/>
</dbReference>
<dbReference type="eggNOG" id="ENOG502TC9Z">
    <property type="taxonomic scope" value="Eukaryota"/>
</dbReference>
<evidence type="ECO:0000313" key="3">
    <source>
        <dbReference type="EMBL" id="KDN63732.1"/>
    </source>
</evidence>
<feature type="region of interest" description="Disordered" evidence="1">
    <location>
        <begin position="79"/>
        <end position="134"/>
    </location>
</feature>
<gene>
    <name evidence="3" type="ORF">CSUB01_03195</name>
</gene>
<keyword evidence="4" id="KW-1185">Reference proteome</keyword>
<dbReference type="OMA" id="NNDNVEW"/>
<evidence type="ECO:0000256" key="1">
    <source>
        <dbReference type="SAM" id="MobiDB-lite"/>
    </source>
</evidence>
<evidence type="ECO:0000256" key="2">
    <source>
        <dbReference type="SAM" id="SignalP"/>
    </source>
</evidence>
<comment type="caution">
    <text evidence="3">The sequence shown here is derived from an EMBL/GenBank/DDBJ whole genome shotgun (WGS) entry which is preliminary data.</text>
</comment>
<evidence type="ECO:0000313" key="4">
    <source>
        <dbReference type="Proteomes" id="UP000027238"/>
    </source>
</evidence>
<feature type="chain" id="PRO_5001629845" evidence="2">
    <location>
        <begin position="22"/>
        <end position="148"/>
    </location>
</feature>
<reference evidence="4" key="1">
    <citation type="journal article" date="2014" name="Genome Announc.">
        <title>Draft genome sequence of Colletotrichum sublineola, a destructive pathogen of cultivated sorghum.</title>
        <authorList>
            <person name="Baroncelli R."/>
            <person name="Sanz-Martin J.M."/>
            <person name="Rech G.E."/>
            <person name="Sukno S.A."/>
            <person name="Thon M.R."/>
        </authorList>
    </citation>
    <scope>NUCLEOTIDE SEQUENCE [LARGE SCALE GENOMIC DNA]</scope>
    <source>
        <strain evidence="4">TX430BB</strain>
    </source>
</reference>
<name>A0A066X480_COLSU</name>
<protein>
    <submittedName>
        <fullName evidence="3">Uncharacterized protein</fullName>
    </submittedName>
</protein>
<dbReference type="HOGENOM" id="CLU_1758692_0_0_1"/>